<sequence>MAKHKAFYCTGKECAMLFYLSLSLSHSHAHILCVFRDLQKHSYSFS</sequence>
<name>I7GE56_MACFA</name>
<dbReference type="AlphaFoldDB" id="I7GE56"/>
<organism evidence="1">
    <name type="scientific">Macaca fascicularis</name>
    <name type="common">Crab-eating macaque</name>
    <name type="synonym">Cynomolgus monkey</name>
    <dbReference type="NCBI Taxonomy" id="9541"/>
    <lineage>
        <taxon>Eukaryota</taxon>
        <taxon>Metazoa</taxon>
        <taxon>Chordata</taxon>
        <taxon>Craniata</taxon>
        <taxon>Vertebrata</taxon>
        <taxon>Euteleostomi</taxon>
        <taxon>Mammalia</taxon>
        <taxon>Eutheria</taxon>
        <taxon>Euarchontoglires</taxon>
        <taxon>Primates</taxon>
        <taxon>Haplorrhini</taxon>
        <taxon>Catarrhini</taxon>
        <taxon>Cercopithecidae</taxon>
        <taxon>Cercopithecinae</taxon>
        <taxon>Macaca</taxon>
    </lineage>
</organism>
<reference evidence="1" key="1">
    <citation type="journal article" date="2007" name="PLoS Biol.">
        <title>Rate of evolution in brain-expressed genes in humans and other primates.</title>
        <authorList>
            <person name="Wang H.-Y."/>
            <person name="Chien H.-C."/>
            <person name="Osada N."/>
            <person name="Hashimoto K."/>
            <person name="Sugano S."/>
            <person name="Gojobori T."/>
            <person name="Chou C.-K."/>
            <person name="Tsai S.-F."/>
            <person name="Wu C.-I."/>
            <person name="Shen C.-K.J."/>
        </authorList>
    </citation>
    <scope>NUCLEOTIDE SEQUENCE</scope>
</reference>
<accession>I7GE56</accession>
<evidence type="ECO:0000313" key="1">
    <source>
        <dbReference type="EMBL" id="BAE90982.1"/>
    </source>
</evidence>
<proteinExistence type="evidence at transcript level"/>
<dbReference type="EMBL" id="AB173920">
    <property type="protein sequence ID" value="BAE90982.1"/>
    <property type="molecule type" value="mRNA"/>
</dbReference>
<protein>
    <submittedName>
        <fullName evidence="1">Macaca fascicularis brain cDNA, clone: QmoA-11162</fullName>
    </submittedName>
</protein>